<protein>
    <submittedName>
        <fullName evidence="1">Uncharacterized protein</fullName>
    </submittedName>
</protein>
<comment type="caution">
    <text evidence="1">The sequence shown here is derived from an EMBL/GenBank/DDBJ whole genome shotgun (WGS) entry which is preliminary data.</text>
</comment>
<proteinExistence type="predicted"/>
<name>A0A4Q4TIE5_9PEZI</name>
<organism evidence="1 2">
    <name type="scientific">Monosporascus ibericus</name>
    <dbReference type="NCBI Taxonomy" id="155417"/>
    <lineage>
        <taxon>Eukaryota</taxon>
        <taxon>Fungi</taxon>
        <taxon>Dikarya</taxon>
        <taxon>Ascomycota</taxon>
        <taxon>Pezizomycotina</taxon>
        <taxon>Sordariomycetes</taxon>
        <taxon>Xylariomycetidae</taxon>
        <taxon>Xylariales</taxon>
        <taxon>Xylariales incertae sedis</taxon>
        <taxon>Monosporascus</taxon>
    </lineage>
</organism>
<gene>
    <name evidence="1" type="ORF">DL764_003639</name>
</gene>
<keyword evidence="2" id="KW-1185">Reference proteome</keyword>
<dbReference type="Proteomes" id="UP000293360">
    <property type="component" value="Unassembled WGS sequence"/>
</dbReference>
<sequence>MDSSTAAPIVRYPRFSAADFQQREDDRIKAVETFLAYITQVAGIEAVREHGTVVRDTPEELVIDHHFGDFGVRVNQLRDVSYADKGSYTKARRAQELEKLSEENMTTAEPVMGRGVESLLTAQQMHRGEAPPIPMRHATKDNPEENENRGKWYKTMRVESCRRFWIRREDTSHAMDYFWEHQRNQGAAADEEIYVRVSRDIVITLDKDSSVLVCKFKRLFQFLFGEKGKNKVDDAIRKWSSLPPLPVPETVRHMVDDLIRQRHPELDLEKAQPLEELEQRYQCVVHYGTWAMQGRTDPDFVFRTVDTIFGRGRPRKVQEDIPGKLFLEFKATGPGSEVARYLFQAAAPAEHRECCDVFQALPKTDRVGLSGPTFATLFALRINSFTGRHADKTDVRHGFTGLVALGDYVEPLSPEPETLYEADIQGPAYIPSDLLYADSKTGSSDKSSASSYLDHGRIMVEGPEFKKRKTEN</sequence>
<evidence type="ECO:0000313" key="2">
    <source>
        <dbReference type="Proteomes" id="UP000293360"/>
    </source>
</evidence>
<dbReference type="EMBL" id="QJNU01000161">
    <property type="protein sequence ID" value="RYP05714.1"/>
    <property type="molecule type" value="Genomic_DNA"/>
</dbReference>
<accession>A0A4Q4TIE5</accession>
<reference evidence="1 2" key="1">
    <citation type="submission" date="2018-06" db="EMBL/GenBank/DDBJ databases">
        <title>Complete Genomes of Monosporascus.</title>
        <authorList>
            <person name="Robinson A.J."/>
            <person name="Natvig D.O."/>
        </authorList>
    </citation>
    <scope>NUCLEOTIDE SEQUENCE [LARGE SCALE GENOMIC DNA]</scope>
    <source>
        <strain evidence="1 2">CBS 110550</strain>
    </source>
</reference>
<dbReference type="OrthoDB" id="4638065at2759"/>
<evidence type="ECO:0000313" key="1">
    <source>
        <dbReference type="EMBL" id="RYP05714.1"/>
    </source>
</evidence>
<dbReference type="AlphaFoldDB" id="A0A4Q4TIE5"/>